<organism evidence="2 3">
    <name type="scientific">Hebeloma cylindrosporum</name>
    <dbReference type="NCBI Taxonomy" id="76867"/>
    <lineage>
        <taxon>Eukaryota</taxon>
        <taxon>Fungi</taxon>
        <taxon>Dikarya</taxon>
        <taxon>Basidiomycota</taxon>
        <taxon>Agaricomycotina</taxon>
        <taxon>Agaricomycetes</taxon>
        <taxon>Agaricomycetidae</taxon>
        <taxon>Agaricales</taxon>
        <taxon>Agaricineae</taxon>
        <taxon>Hymenogastraceae</taxon>
        <taxon>Hebeloma</taxon>
    </lineage>
</organism>
<accession>A0A0C3BRL8</accession>
<gene>
    <name evidence="2" type="ORF">M413DRAFT_197588</name>
</gene>
<feature type="region of interest" description="Disordered" evidence="1">
    <location>
        <begin position="29"/>
        <end position="54"/>
    </location>
</feature>
<evidence type="ECO:0000313" key="3">
    <source>
        <dbReference type="Proteomes" id="UP000053424"/>
    </source>
</evidence>
<dbReference type="Proteomes" id="UP000053424">
    <property type="component" value="Unassembled WGS sequence"/>
</dbReference>
<reference evidence="2 3" key="1">
    <citation type="submission" date="2014-04" db="EMBL/GenBank/DDBJ databases">
        <authorList>
            <consortium name="DOE Joint Genome Institute"/>
            <person name="Kuo A."/>
            <person name="Gay G."/>
            <person name="Dore J."/>
            <person name="Kohler A."/>
            <person name="Nagy L.G."/>
            <person name="Floudas D."/>
            <person name="Copeland A."/>
            <person name="Barry K.W."/>
            <person name="Cichocki N."/>
            <person name="Veneault-Fourrey C."/>
            <person name="LaButti K."/>
            <person name="Lindquist E.A."/>
            <person name="Lipzen A."/>
            <person name="Lundell T."/>
            <person name="Morin E."/>
            <person name="Murat C."/>
            <person name="Sun H."/>
            <person name="Tunlid A."/>
            <person name="Henrissat B."/>
            <person name="Grigoriev I.V."/>
            <person name="Hibbett D.S."/>
            <person name="Martin F."/>
            <person name="Nordberg H.P."/>
            <person name="Cantor M.N."/>
            <person name="Hua S.X."/>
        </authorList>
    </citation>
    <scope>NUCLEOTIDE SEQUENCE [LARGE SCALE GENOMIC DNA]</scope>
    <source>
        <strain evidence="3">h7</strain>
    </source>
</reference>
<sequence>MSSVGVSRFPEESAIGCWAEDPSTACRTRWDNKTPGSMIGGRDDSSFGFPETLF</sequence>
<name>A0A0C3BRL8_HEBCY</name>
<dbReference type="HOGENOM" id="CLU_3050546_0_0_1"/>
<evidence type="ECO:0000256" key="1">
    <source>
        <dbReference type="SAM" id="MobiDB-lite"/>
    </source>
</evidence>
<dbReference type="EMBL" id="KN831786">
    <property type="protein sequence ID" value="KIM39335.1"/>
    <property type="molecule type" value="Genomic_DNA"/>
</dbReference>
<evidence type="ECO:0000313" key="2">
    <source>
        <dbReference type="EMBL" id="KIM39335.1"/>
    </source>
</evidence>
<dbReference type="AlphaFoldDB" id="A0A0C3BRL8"/>
<proteinExistence type="predicted"/>
<protein>
    <submittedName>
        <fullName evidence="2">Uncharacterized protein</fullName>
    </submittedName>
</protein>
<reference evidence="3" key="2">
    <citation type="submission" date="2015-01" db="EMBL/GenBank/DDBJ databases">
        <title>Evolutionary Origins and Diversification of the Mycorrhizal Mutualists.</title>
        <authorList>
            <consortium name="DOE Joint Genome Institute"/>
            <consortium name="Mycorrhizal Genomics Consortium"/>
            <person name="Kohler A."/>
            <person name="Kuo A."/>
            <person name="Nagy L.G."/>
            <person name="Floudas D."/>
            <person name="Copeland A."/>
            <person name="Barry K.W."/>
            <person name="Cichocki N."/>
            <person name="Veneault-Fourrey C."/>
            <person name="LaButti K."/>
            <person name="Lindquist E.A."/>
            <person name="Lipzen A."/>
            <person name="Lundell T."/>
            <person name="Morin E."/>
            <person name="Murat C."/>
            <person name="Riley R."/>
            <person name="Ohm R."/>
            <person name="Sun H."/>
            <person name="Tunlid A."/>
            <person name="Henrissat B."/>
            <person name="Grigoriev I.V."/>
            <person name="Hibbett D.S."/>
            <person name="Martin F."/>
        </authorList>
    </citation>
    <scope>NUCLEOTIDE SEQUENCE [LARGE SCALE GENOMIC DNA]</scope>
    <source>
        <strain evidence="3">h7</strain>
    </source>
</reference>
<keyword evidence="3" id="KW-1185">Reference proteome</keyword>